<proteinExistence type="inferred from homology"/>
<reference evidence="11 12" key="1">
    <citation type="submission" date="2024-08" db="EMBL/GenBank/DDBJ databases">
        <title>Gnathostoma spinigerum genome.</title>
        <authorList>
            <person name="Gonzalez-Bertolin B."/>
            <person name="Monzon S."/>
            <person name="Zaballos A."/>
            <person name="Jimenez P."/>
            <person name="Dekumyoy P."/>
            <person name="Varona S."/>
            <person name="Cuesta I."/>
            <person name="Sumanam S."/>
            <person name="Adisakwattana P."/>
            <person name="Gasser R.B."/>
            <person name="Hernandez-Gonzalez A."/>
            <person name="Young N.D."/>
            <person name="Perteguer M.J."/>
        </authorList>
    </citation>
    <scope>NUCLEOTIDE SEQUENCE [LARGE SCALE GENOMIC DNA]</scope>
    <source>
        <strain evidence="11">AL3</strain>
        <tissue evidence="11">Liver</tissue>
    </source>
</reference>
<dbReference type="PRINTS" id="PR00757">
    <property type="entry name" value="AMINEOXDASEF"/>
</dbReference>
<evidence type="ECO:0000256" key="4">
    <source>
        <dbReference type="ARBA" id="ARBA00023002"/>
    </source>
</evidence>
<keyword evidence="9" id="KW-0732">Signal</keyword>
<dbReference type="SUPFAM" id="SSF54373">
    <property type="entry name" value="FAD-linked reductases, C-terminal domain"/>
    <property type="match status" value="1"/>
</dbReference>
<evidence type="ECO:0000256" key="7">
    <source>
        <dbReference type="RuleBase" id="RU362067"/>
    </source>
</evidence>
<comment type="similarity">
    <text evidence="3 7">Belongs to the flavin monoamine oxidase family.</text>
</comment>
<evidence type="ECO:0000313" key="12">
    <source>
        <dbReference type="Proteomes" id="UP001608902"/>
    </source>
</evidence>
<evidence type="ECO:0000259" key="10">
    <source>
        <dbReference type="Pfam" id="PF01593"/>
    </source>
</evidence>
<dbReference type="GO" id="GO:0097621">
    <property type="term" value="F:monoamine oxidase activity"/>
    <property type="evidence" value="ECO:0007669"/>
    <property type="project" value="UniProtKB-EC"/>
</dbReference>
<feature type="compositionally biased region" description="Polar residues" evidence="8">
    <location>
        <begin position="548"/>
        <end position="557"/>
    </location>
</feature>
<feature type="binding site" evidence="6">
    <location>
        <begin position="79"/>
        <end position="80"/>
    </location>
    <ligand>
        <name>FAD</name>
        <dbReference type="ChEBI" id="CHEBI:57692"/>
    </ligand>
</feature>
<sequence length="824" mass="89749">MFSRFAWILVVFVCSVVERGNTAPCDGGKHKHSEALNSSVNDGKDQVYDVIIVGGGLAGLSAAHQLSKSNSTLQVLVLEARPRLGGRVHSVQLSNSLGQLQYFDIGGQWIGEHHRELLDLINEFQLSVRKQSSCGEVEILVDNWVVRKNSQTPMTSEFNHIKDDFVSVPTPGHSISQLLKDPSFSHFGDISVEQYLNSDNISDVARDGVNRILQIFYDAPASEMAALQLLLTANSENVSIFEFLTSTGNGDSYLIEGGMRLLIAKLTVGKEVKTNEIVLNITDRSAEEGVVYVNTLHNTYRAKDVIVAVPPVLMANITFTPPLDLKQQRLFENYRPRGDAFYFVITYVTPFWRNVNQNGQIVYSDEEGEGPIAWMTTFDSSSSSENISTGVCVNNSKATGVLYGIAHFISGIYVDEPVRHHQYLLVLARILGHQAMKPLDIKDIQWSNEEFSRGSVGALGPGQIPEQLIEILLMQPTDRIHFAGAEYSHQSMGFMNGAVMSGKQTANDVLTSRKIREQILHDTGEVIETTNIVTEVPVIDEVEKSLVDPTSSSSNTGEMEKSLIDSASLSSEINSTTNSEYLTEVSTSKEISESHPQNVSSESPSENGQRSSITPHAVNFSEFITSTISNTEAASVTENETQSDSIVAHIHTDSADESFATQHFDNSPKSEVFVSTLSPSNTDSETATFSELVSESTSNTDFIPDSSVQQSESTSDTASTVSNPQVLTDATSRVIGLAESSQSRAESSIIPVGITNPSDNIPETTGSSDLVSHSYTLVPSDAVTNEVDKIHDGFNGFDTSTMPFVQQSLTDDLSVKSSKAGEKP</sequence>
<dbReference type="GO" id="GO:0008131">
    <property type="term" value="F:primary methylamine oxidase activity"/>
    <property type="evidence" value="ECO:0007669"/>
    <property type="project" value="UniProtKB-ARBA"/>
</dbReference>
<dbReference type="Proteomes" id="UP001608902">
    <property type="component" value="Unassembled WGS sequence"/>
</dbReference>
<feature type="binding site" evidence="6">
    <location>
        <position position="486"/>
    </location>
    <ligand>
        <name>FAD</name>
        <dbReference type="ChEBI" id="CHEBI:57692"/>
    </ligand>
</feature>
<feature type="region of interest" description="Disordered" evidence="8">
    <location>
        <begin position="676"/>
        <end position="724"/>
    </location>
</feature>
<dbReference type="Gene3D" id="3.50.50.60">
    <property type="entry name" value="FAD/NAD(P)-binding domain"/>
    <property type="match status" value="1"/>
</dbReference>
<dbReference type="InterPro" id="IPR002937">
    <property type="entry name" value="Amino_oxidase"/>
</dbReference>
<evidence type="ECO:0000256" key="1">
    <source>
        <dbReference type="ARBA" id="ARBA00001974"/>
    </source>
</evidence>
<evidence type="ECO:0000256" key="6">
    <source>
        <dbReference type="PIRSR" id="PIRSR601613-1"/>
    </source>
</evidence>
<dbReference type="PANTHER" id="PTHR43563:SF18">
    <property type="entry name" value="AMINE OXIDASE DOMAIN-CONTAINING PROTEIN"/>
    <property type="match status" value="1"/>
</dbReference>
<keyword evidence="7" id="KW-0274">FAD</keyword>
<accession>A0ABD6ECF0</accession>
<evidence type="ECO:0000256" key="9">
    <source>
        <dbReference type="SAM" id="SignalP"/>
    </source>
</evidence>
<evidence type="ECO:0000256" key="2">
    <source>
        <dbReference type="ARBA" id="ARBA00004362"/>
    </source>
</evidence>
<gene>
    <name evidence="11" type="ORF">AB6A40_004367</name>
</gene>
<comment type="cofactor">
    <cofactor evidence="1 7">
        <name>FAD</name>
        <dbReference type="ChEBI" id="CHEBI:57692"/>
    </cofactor>
</comment>
<dbReference type="EMBL" id="JBGFUD010002487">
    <property type="protein sequence ID" value="MFH4977658.1"/>
    <property type="molecule type" value="Genomic_DNA"/>
</dbReference>
<keyword evidence="4 7" id="KW-0560">Oxidoreductase</keyword>
<evidence type="ECO:0000256" key="5">
    <source>
        <dbReference type="ARBA" id="ARBA00048448"/>
    </source>
</evidence>
<dbReference type="PANTHER" id="PTHR43563">
    <property type="entry name" value="AMINE OXIDASE"/>
    <property type="match status" value="1"/>
</dbReference>
<protein>
    <recommendedName>
        <fullName evidence="7">Amine oxidase</fullName>
        <ecNumber evidence="7">1.4.3.-</ecNumber>
    </recommendedName>
</protein>
<dbReference type="GO" id="GO:0005741">
    <property type="term" value="C:mitochondrial outer membrane"/>
    <property type="evidence" value="ECO:0007669"/>
    <property type="project" value="UniProtKB-SubCell"/>
</dbReference>
<dbReference type="SUPFAM" id="SSF51905">
    <property type="entry name" value="FAD/NAD(P)-binding domain"/>
    <property type="match status" value="1"/>
</dbReference>
<dbReference type="EC" id="1.4.3.-" evidence="7"/>
<keyword evidence="12" id="KW-1185">Reference proteome</keyword>
<evidence type="ECO:0000256" key="3">
    <source>
        <dbReference type="ARBA" id="ARBA00005995"/>
    </source>
</evidence>
<dbReference type="AlphaFoldDB" id="A0ABD6ECF0"/>
<dbReference type="InterPro" id="IPR001613">
    <property type="entry name" value="Flavin_amine_oxidase"/>
</dbReference>
<feature type="domain" description="Amine oxidase" evidence="10">
    <location>
        <begin position="57"/>
        <end position="510"/>
    </location>
</feature>
<comment type="caution">
    <text evidence="11">The sequence shown here is derived from an EMBL/GenBank/DDBJ whole genome shotgun (WGS) entry which is preliminary data.</text>
</comment>
<evidence type="ECO:0000313" key="11">
    <source>
        <dbReference type="EMBL" id="MFH4977658.1"/>
    </source>
</evidence>
<dbReference type="Pfam" id="PF01593">
    <property type="entry name" value="Amino_oxidase"/>
    <property type="match status" value="1"/>
</dbReference>
<feature type="non-terminal residue" evidence="11">
    <location>
        <position position="824"/>
    </location>
</feature>
<name>A0ABD6ECF0_9BILA</name>
<organism evidence="11 12">
    <name type="scientific">Gnathostoma spinigerum</name>
    <dbReference type="NCBI Taxonomy" id="75299"/>
    <lineage>
        <taxon>Eukaryota</taxon>
        <taxon>Metazoa</taxon>
        <taxon>Ecdysozoa</taxon>
        <taxon>Nematoda</taxon>
        <taxon>Chromadorea</taxon>
        <taxon>Rhabditida</taxon>
        <taxon>Spirurina</taxon>
        <taxon>Gnathostomatomorpha</taxon>
        <taxon>Gnathostomatoidea</taxon>
        <taxon>Gnathostomatidae</taxon>
        <taxon>Gnathostoma</taxon>
    </lineage>
</organism>
<dbReference type="InterPro" id="IPR036188">
    <property type="entry name" value="FAD/NAD-bd_sf"/>
</dbReference>
<comment type="catalytic activity">
    <reaction evidence="5">
        <text>a secondary aliphatic amine + O2 + H2O = a primary amine + an aldehyde + H2O2</text>
        <dbReference type="Rhea" id="RHEA:26414"/>
        <dbReference type="ChEBI" id="CHEBI:15377"/>
        <dbReference type="ChEBI" id="CHEBI:15379"/>
        <dbReference type="ChEBI" id="CHEBI:16240"/>
        <dbReference type="ChEBI" id="CHEBI:17478"/>
        <dbReference type="ChEBI" id="CHEBI:58855"/>
        <dbReference type="ChEBI" id="CHEBI:65296"/>
        <dbReference type="EC" id="1.4.3.4"/>
    </reaction>
</comment>
<feature type="chain" id="PRO_5044814568" description="Amine oxidase" evidence="9">
    <location>
        <begin position="23"/>
        <end position="824"/>
    </location>
</feature>
<keyword evidence="7" id="KW-0285">Flavoprotein</keyword>
<feature type="binding site" evidence="6">
    <location>
        <position position="278"/>
    </location>
    <ligand>
        <name>FAD</name>
        <dbReference type="ChEBI" id="CHEBI:57692"/>
    </ligand>
</feature>
<dbReference type="InterPro" id="IPR050703">
    <property type="entry name" value="Flavin_MAO"/>
</dbReference>
<evidence type="ECO:0000256" key="8">
    <source>
        <dbReference type="SAM" id="MobiDB-lite"/>
    </source>
</evidence>
<feature type="compositionally biased region" description="Polar residues" evidence="8">
    <location>
        <begin position="565"/>
        <end position="614"/>
    </location>
</feature>
<feature type="signal peptide" evidence="9">
    <location>
        <begin position="1"/>
        <end position="22"/>
    </location>
</feature>
<feature type="region of interest" description="Disordered" evidence="8">
    <location>
        <begin position="544"/>
        <end position="615"/>
    </location>
</feature>
<comment type="subcellular location">
    <subcellularLocation>
        <location evidence="2">Mitochondrion outer membrane</location>
        <topology evidence="2">Single-pass type IV membrane protein</topology>
        <orientation evidence="2">Cytoplasmic side</orientation>
    </subcellularLocation>
</comment>